<evidence type="ECO:0000313" key="2">
    <source>
        <dbReference type="Proteomes" id="UP001058514"/>
    </source>
</evidence>
<name>A0ABY5WFV5_9RHOB</name>
<reference evidence="1" key="1">
    <citation type="submission" date="2021-08" db="EMBL/GenBank/DDBJ databases">
        <authorList>
            <person name="Nwanade C."/>
            <person name="Wang M."/>
            <person name="Masoudi A."/>
            <person name="Yu Z."/>
            <person name="Liu J."/>
        </authorList>
    </citation>
    <scope>NUCLEOTIDE SEQUENCE</scope>
    <source>
        <strain evidence="1">S166</strain>
    </source>
</reference>
<gene>
    <name evidence="1" type="ORF">K3718_12350</name>
</gene>
<evidence type="ECO:0000313" key="1">
    <source>
        <dbReference type="EMBL" id="UWQ40349.1"/>
    </source>
</evidence>
<dbReference type="RefSeq" id="WP_141889846.1">
    <property type="nucleotide sequence ID" value="NZ_CP041159.1"/>
</dbReference>
<keyword evidence="2" id="KW-1185">Reference proteome</keyword>
<accession>A0ABY5WFV5</accession>
<organism evidence="1 2">
    <name type="scientific">Leisingera aquaemixtae</name>
    <dbReference type="NCBI Taxonomy" id="1396826"/>
    <lineage>
        <taxon>Bacteria</taxon>
        <taxon>Pseudomonadati</taxon>
        <taxon>Pseudomonadota</taxon>
        <taxon>Alphaproteobacteria</taxon>
        <taxon>Rhodobacterales</taxon>
        <taxon>Roseobacteraceae</taxon>
        <taxon>Leisingera</taxon>
    </lineage>
</organism>
<proteinExistence type="predicted"/>
<protein>
    <submittedName>
        <fullName evidence="1">Uncharacterized protein</fullName>
    </submittedName>
</protein>
<sequence length="131" mass="14324">MSLIPWIMDYDPGDALSELERAIVAAAFVQVPTLKSSVNEELSVVHRNYTVHGLYTDFRPQNSAGYPERAVLEPLDIFVDSESIEHGACAAVYYIDDCLLGLELASYGGNVALPVTSFSIVWQSKPAEISS</sequence>
<dbReference type="Proteomes" id="UP001058514">
    <property type="component" value="Chromosome"/>
</dbReference>
<dbReference type="EMBL" id="CP081051">
    <property type="protein sequence ID" value="UWQ40349.1"/>
    <property type="molecule type" value="Genomic_DNA"/>
</dbReference>